<evidence type="ECO:0000256" key="1">
    <source>
        <dbReference type="SAM" id="SignalP"/>
    </source>
</evidence>
<proteinExistence type="predicted"/>
<accession>A0A9J6PG57</accession>
<comment type="caution">
    <text evidence="2">The sequence shown here is derived from an EMBL/GenBank/DDBJ whole genome shotgun (WGS) entry which is preliminary data.</text>
</comment>
<keyword evidence="1" id="KW-0732">Signal</keyword>
<gene>
    <name evidence="2" type="ORF">NJQ99_04140</name>
</gene>
<protein>
    <recommendedName>
        <fullName evidence="4">PEP-CTERM protein-sorting domain-containing protein</fullName>
    </recommendedName>
</protein>
<keyword evidence="3" id="KW-1185">Reference proteome</keyword>
<dbReference type="RefSeq" id="WP_269331531.1">
    <property type="nucleotide sequence ID" value="NZ_JAMZFT010000001.1"/>
</dbReference>
<reference evidence="2" key="1">
    <citation type="submission" date="2022-06" db="EMBL/GenBank/DDBJ databases">
        <title>Isolation and Genomics of Futiania mangrovii gen. nov., sp. nov., a Rare and Metabolically-versatile member in the Class Alphaproteobacteria.</title>
        <authorList>
            <person name="Liu L."/>
            <person name="Huang W.-C."/>
            <person name="Pan J."/>
            <person name="Li J."/>
            <person name="Huang Y."/>
            <person name="Du H."/>
            <person name="Liu Y."/>
            <person name="Li M."/>
        </authorList>
    </citation>
    <scope>NUCLEOTIDE SEQUENCE</scope>
    <source>
        <strain evidence="2">FT118</strain>
    </source>
</reference>
<evidence type="ECO:0000313" key="2">
    <source>
        <dbReference type="EMBL" id="MCP1335591.1"/>
    </source>
</evidence>
<feature type="signal peptide" evidence="1">
    <location>
        <begin position="1"/>
        <end position="25"/>
    </location>
</feature>
<dbReference type="Proteomes" id="UP001055804">
    <property type="component" value="Unassembled WGS sequence"/>
</dbReference>
<dbReference type="AlphaFoldDB" id="A0A9J6PG57"/>
<name>A0A9J6PG57_9PROT</name>
<evidence type="ECO:0008006" key="4">
    <source>
        <dbReference type="Google" id="ProtNLM"/>
    </source>
</evidence>
<sequence length="185" mass="18814">MKRRHLLAAVAGAAMTAGLAGGANAAVFETAFTFEAFDVGLCPGGICPAVPQDPVSGLVVWEGASATSPIDALVSITLTIAGKTYDISEVTFQNLVGESVVGGIPGGALSTPGGVDDFILSWNPATGMPIAFQYSVANVDSYFVSMAASEFETARARVDEPSMAGLMGLGLAGLALGGLRRRRMA</sequence>
<organism evidence="2 3">
    <name type="scientific">Futiania mangrovi</name>
    <dbReference type="NCBI Taxonomy" id="2959716"/>
    <lineage>
        <taxon>Bacteria</taxon>
        <taxon>Pseudomonadati</taxon>
        <taxon>Pseudomonadota</taxon>
        <taxon>Alphaproteobacteria</taxon>
        <taxon>Futianiales</taxon>
        <taxon>Futianiaceae</taxon>
        <taxon>Futiania</taxon>
    </lineage>
</organism>
<feature type="chain" id="PRO_5039934881" description="PEP-CTERM protein-sorting domain-containing protein" evidence="1">
    <location>
        <begin position="26"/>
        <end position="185"/>
    </location>
</feature>
<dbReference type="EMBL" id="JAMZFT010000001">
    <property type="protein sequence ID" value="MCP1335591.1"/>
    <property type="molecule type" value="Genomic_DNA"/>
</dbReference>
<evidence type="ECO:0000313" key="3">
    <source>
        <dbReference type="Proteomes" id="UP001055804"/>
    </source>
</evidence>